<dbReference type="Pfam" id="PF04954">
    <property type="entry name" value="SIP"/>
    <property type="match status" value="1"/>
</dbReference>
<organism evidence="3 4">
    <name type="scientific">Sediminimonas qiaohouensis</name>
    <dbReference type="NCBI Taxonomy" id="552061"/>
    <lineage>
        <taxon>Bacteria</taxon>
        <taxon>Pseudomonadati</taxon>
        <taxon>Pseudomonadota</taxon>
        <taxon>Alphaproteobacteria</taxon>
        <taxon>Rhodobacterales</taxon>
        <taxon>Roseobacteraceae</taxon>
        <taxon>Sediminimonas</taxon>
    </lineage>
</organism>
<dbReference type="PANTHER" id="PTHR30157:SF0">
    <property type="entry name" value="NADPH-DEPENDENT FERRIC-CHELATE REDUCTASE"/>
    <property type="match status" value="1"/>
</dbReference>
<dbReference type="Gene3D" id="2.40.30.10">
    <property type="entry name" value="Translation factors"/>
    <property type="match status" value="1"/>
</dbReference>
<comment type="similarity">
    <text evidence="1">Belongs to the SIP oxidoreductase family.</text>
</comment>
<dbReference type="InterPro" id="IPR007037">
    <property type="entry name" value="SIP_rossman_dom"/>
</dbReference>
<sequence>MPVTMSRHIDFAHRAETALPGLDPARLREAMIAEALEHGLEVMQEANGGVAVLTAYGRYTLVSQAGKAHASIESPRADWLFALKEALTEKVSALHTGAVEEMRWSDALPEGSRPPNFQFVEIRSITSVGRDFLRVTVGAEDLSAFGDDAIHFRLVLPAPGDAKPEWPRIAANGATIWPKGEKALHRPVYTVRQIDMTRGELTFDLFVHEGGRATDWARSVRIGSRVGLTGPGGGGIPQTLGITLYADETGFPAAARILEALPPEATGRAVLSARVGAACGYPMPTHPGVQVHWRAGESSTRLADRAIAERATHQAHSLWFAAEKAGAQKLRVWCKANGVDLRDHYVAAFWTQGNWT</sequence>
<dbReference type="InterPro" id="IPR039374">
    <property type="entry name" value="SIP_fam"/>
</dbReference>
<feature type="domain" description="FAD-binding FR-type" evidence="2">
    <location>
        <begin position="115"/>
        <end position="238"/>
    </location>
</feature>
<evidence type="ECO:0000313" key="4">
    <source>
        <dbReference type="Proteomes" id="UP000483078"/>
    </source>
</evidence>
<accession>A0A7C9HAL7</accession>
<dbReference type="EMBL" id="VENJ01000007">
    <property type="protein sequence ID" value="MTJ04391.1"/>
    <property type="molecule type" value="Genomic_DNA"/>
</dbReference>
<dbReference type="InterPro" id="IPR017927">
    <property type="entry name" value="FAD-bd_FR_type"/>
</dbReference>
<protein>
    <submittedName>
        <fullName evidence="3">Siderophore-interacting protein</fullName>
    </submittedName>
</protein>
<dbReference type="InterPro" id="IPR017938">
    <property type="entry name" value="Riboflavin_synthase-like_b-brl"/>
</dbReference>
<dbReference type="InterPro" id="IPR013113">
    <property type="entry name" value="SIP_FAD-bd"/>
</dbReference>
<name>A0A7C9HAL7_9RHOB</name>
<dbReference type="Gene3D" id="3.40.50.80">
    <property type="entry name" value="Nucleotide-binding domain of ferredoxin-NADP reductase (FNR) module"/>
    <property type="match status" value="1"/>
</dbReference>
<dbReference type="InterPro" id="IPR039261">
    <property type="entry name" value="FNR_nucleotide-bd"/>
</dbReference>
<dbReference type="Proteomes" id="UP000483078">
    <property type="component" value="Unassembled WGS sequence"/>
</dbReference>
<reference evidence="3 4" key="1">
    <citation type="submission" date="2019-06" db="EMBL/GenBank/DDBJ databases">
        <title>Enrichment of Autotrophic Halophilic Microorganisms from Red Sea Brine Pool Using Microbial Electrosynthesis System.</title>
        <authorList>
            <person name="Alqahtani M.F."/>
            <person name="Bajracharya S."/>
            <person name="Katuri K.P."/>
            <person name="Ali M."/>
            <person name="Saikaly P.E."/>
        </authorList>
    </citation>
    <scope>NUCLEOTIDE SEQUENCE [LARGE SCALE GENOMIC DNA]</scope>
    <source>
        <strain evidence="3">MES6</strain>
    </source>
</reference>
<comment type="caution">
    <text evidence="3">The sequence shown here is derived from an EMBL/GenBank/DDBJ whole genome shotgun (WGS) entry which is preliminary data.</text>
</comment>
<evidence type="ECO:0000313" key="3">
    <source>
        <dbReference type="EMBL" id="MTJ04391.1"/>
    </source>
</evidence>
<dbReference type="PROSITE" id="PS51384">
    <property type="entry name" value="FAD_FR"/>
    <property type="match status" value="1"/>
</dbReference>
<proteinExistence type="inferred from homology"/>
<dbReference type="PANTHER" id="PTHR30157">
    <property type="entry name" value="FERRIC REDUCTASE, NADPH-DEPENDENT"/>
    <property type="match status" value="1"/>
</dbReference>
<dbReference type="CDD" id="cd06193">
    <property type="entry name" value="siderophore_interacting"/>
    <property type="match status" value="1"/>
</dbReference>
<dbReference type="SUPFAM" id="SSF63380">
    <property type="entry name" value="Riboflavin synthase domain-like"/>
    <property type="match status" value="1"/>
</dbReference>
<dbReference type="AlphaFoldDB" id="A0A7C9HAL7"/>
<evidence type="ECO:0000256" key="1">
    <source>
        <dbReference type="ARBA" id="ARBA00035644"/>
    </source>
</evidence>
<dbReference type="GO" id="GO:0016491">
    <property type="term" value="F:oxidoreductase activity"/>
    <property type="evidence" value="ECO:0007669"/>
    <property type="project" value="InterPro"/>
</dbReference>
<evidence type="ECO:0000259" key="2">
    <source>
        <dbReference type="PROSITE" id="PS51384"/>
    </source>
</evidence>
<gene>
    <name evidence="3" type="ORF">FH759_06825</name>
</gene>
<dbReference type="Pfam" id="PF08021">
    <property type="entry name" value="FAD_binding_9"/>
    <property type="match status" value="1"/>
</dbReference>